<dbReference type="STRING" id="1391627.SAMN05216464_101367"/>
<name>A0A1G6TP48_9SPHI</name>
<reference evidence="8 9" key="1">
    <citation type="submission" date="2016-10" db="EMBL/GenBank/DDBJ databases">
        <authorList>
            <person name="de Groot N.N."/>
        </authorList>
    </citation>
    <scope>NUCLEOTIDE SEQUENCE [LARGE SCALE GENOMIC DNA]</scope>
    <source>
        <strain evidence="8 9">47C3B</strain>
    </source>
</reference>
<feature type="transmembrane region" description="Helical" evidence="7">
    <location>
        <begin position="539"/>
        <end position="560"/>
    </location>
</feature>
<dbReference type="GO" id="GO:0005412">
    <property type="term" value="F:D-glucose:sodium symporter activity"/>
    <property type="evidence" value="ECO:0007669"/>
    <property type="project" value="TreeGrafter"/>
</dbReference>
<keyword evidence="5 7" id="KW-0472">Membrane</keyword>
<gene>
    <name evidence="8" type="ORF">SAMN05216464_101367</name>
</gene>
<comment type="similarity">
    <text evidence="2 6">Belongs to the sodium:solute symporter (SSF) (TC 2.A.21) family.</text>
</comment>
<dbReference type="Gene3D" id="1.20.1730.10">
    <property type="entry name" value="Sodium/glucose cotransporter"/>
    <property type="match status" value="1"/>
</dbReference>
<feature type="transmembrane region" description="Helical" evidence="7">
    <location>
        <begin position="422"/>
        <end position="440"/>
    </location>
</feature>
<evidence type="ECO:0000256" key="2">
    <source>
        <dbReference type="ARBA" id="ARBA00006434"/>
    </source>
</evidence>
<accession>A0A1G6TP48</accession>
<keyword evidence="9" id="KW-1185">Reference proteome</keyword>
<dbReference type="PROSITE" id="PS50283">
    <property type="entry name" value="NA_SOLUT_SYMP_3"/>
    <property type="match status" value="1"/>
</dbReference>
<feature type="transmembrane region" description="Helical" evidence="7">
    <location>
        <begin position="6"/>
        <end position="27"/>
    </location>
</feature>
<feature type="transmembrane region" description="Helical" evidence="7">
    <location>
        <begin position="447"/>
        <end position="468"/>
    </location>
</feature>
<dbReference type="InterPro" id="IPR001734">
    <property type="entry name" value="Na/solute_symporter"/>
</dbReference>
<evidence type="ECO:0000256" key="4">
    <source>
        <dbReference type="ARBA" id="ARBA00022989"/>
    </source>
</evidence>
<dbReference type="PANTHER" id="PTHR11819:SF195">
    <property type="entry name" value="SODIUM_GLUCOSE COTRANSPORTER 4"/>
    <property type="match status" value="1"/>
</dbReference>
<evidence type="ECO:0000313" key="8">
    <source>
        <dbReference type="EMBL" id="SDD30952.1"/>
    </source>
</evidence>
<evidence type="ECO:0000256" key="3">
    <source>
        <dbReference type="ARBA" id="ARBA00022692"/>
    </source>
</evidence>
<feature type="transmembrane region" description="Helical" evidence="7">
    <location>
        <begin position="284"/>
        <end position="309"/>
    </location>
</feature>
<feature type="transmembrane region" description="Helical" evidence="7">
    <location>
        <begin position="83"/>
        <end position="103"/>
    </location>
</feature>
<evidence type="ECO:0000256" key="5">
    <source>
        <dbReference type="ARBA" id="ARBA00023136"/>
    </source>
</evidence>
<feature type="transmembrane region" description="Helical" evidence="7">
    <location>
        <begin position="244"/>
        <end position="263"/>
    </location>
</feature>
<proteinExistence type="inferred from homology"/>
<comment type="subcellular location">
    <subcellularLocation>
        <location evidence="1">Membrane</location>
        <topology evidence="1">Multi-pass membrane protein</topology>
    </subcellularLocation>
</comment>
<dbReference type="Proteomes" id="UP000199072">
    <property type="component" value="Unassembled WGS sequence"/>
</dbReference>
<evidence type="ECO:0000256" key="7">
    <source>
        <dbReference type="SAM" id="Phobius"/>
    </source>
</evidence>
<dbReference type="InterPro" id="IPR038377">
    <property type="entry name" value="Na/Glc_symporter_sf"/>
</dbReference>
<dbReference type="CDD" id="cd10325">
    <property type="entry name" value="SLC5sbd_vSGLT"/>
    <property type="match status" value="1"/>
</dbReference>
<organism evidence="8 9">
    <name type="scientific">Mucilaginibacter pineti</name>
    <dbReference type="NCBI Taxonomy" id="1391627"/>
    <lineage>
        <taxon>Bacteria</taxon>
        <taxon>Pseudomonadati</taxon>
        <taxon>Bacteroidota</taxon>
        <taxon>Sphingobacteriia</taxon>
        <taxon>Sphingobacteriales</taxon>
        <taxon>Sphingobacteriaceae</taxon>
        <taxon>Mucilaginibacter</taxon>
    </lineage>
</organism>
<keyword evidence="3 7" id="KW-0812">Transmembrane</keyword>
<feature type="transmembrane region" description="Helical" evidence="7">
    <location>
        <begin position="186"/>
        <end position="203"/>
    </location>
</feature>
<dbReference type="GO" id="GO:0005886">
    <property type="term" value="C:plasma membrane"/>
    <property type="evidence" value="ECO:0007669"/>
    <property type="project" value="TreeGrafter"/>
</dbReference>
<dbReference type="NCBIfam" id="TIGR00813">
    <property type="entry name" value="sss"/>
    <property type="match status" value="1"/>
</dbReference>
<feature type="transmembrane region" description="Helical" evidence="7">
    <location>
        <begin position="39"/>
        <end position="63"/>
    </location>
</feature>
<feature type="transmembrane region" description="Helical" evidence="7">
    <location>
        <begin position="501"/>
        <end position="518"/>
    </location>
</feature>
<evidence type="ECO:0000256" key="1">
    <source>
        <dbReference type="ARBA" id="ARBA00004141"/>
    </source>
</evidence>
<feature type="transmembrane region" description="Helical" evidence="7">
    <location>
        <begin position="156"/>
        <end position="174"/>
    </location>
</feature>
<dbReference type="RefSeq" id="WP_091143281.1">
    <property type="nucleotide sequence ID" value="NZ_FNAI01000001.1"/>
</dbReference>
<dbReference type="Pfam" id="PF00474">
    <property type="entry name" value="SSF"/>
    <property type="match status" value="1"/>
</dbReference>
<dbReference type="PROSITE" id="PS51257">
    <property type="entry name" value="PROKAR_LIPOPROTEIN"/>
    <property type="match status" value="1"/>
</dbReference>
<feature type="transmembrane region" description="Helical" evidence="7">
    <location>
        <begin position="344"/>
        <end position="368"/>
    </location>
</feature>
<keyword evidence="4 7" id="KW-1133">Transmembrane helix</keyword>
<dbReference type="EMBL" id="FNAI01000001">
    <property type="protein sequence ID" value="SDD30952.1"/>
    <property type="molecule type" value="Genomic_DNA"/>
</dbReference>
<evidence type="ECO:0000313" key="9">
    <source>
        <dbReference type="Proteomes" id="UP000199072"/>
    </source>
</evidence>
<dbReference type="AlphaFoldDB" id="A0A1G6TP48"/>
<dbReference type="PANTHER" id="PTHR11819">
    <property type="entry name" value="SOLUTE CARRIER FAMILY 5"/>
    <property type="match status" value="1"/>
</dbReference>
<dbReference type="OrthoDB" id="9814523at2"/>
<feature type="transmembrane region" description="Helical" evidence="7">
    <location>
        <begin position="389"/>
        <end position="410"/>
    </location>
</feature>
<sequence length="561" mass="61838">MRTLTNGDYIVFIVYFLIVSCYGYWVYKRKHNADATSKDYFLAEGSLTWWAIGASLIASNISAEQFVAMSGNGFTMGLAISTYEWMAAATLIIVAVFFIPVYLKNKIFTMPQFLHQRYNGTVAMIMAVFWLLLYVIVNLTSIIYLGAVAINGISGINFNLCLVLLALFAVIITLGGMKVIGYTDVIQVFFLILGGLVTTYIAVTKVAEHYHQEGITNGLTILYQQANDHFHMILKKDNPSYGDLPGLTVLIGGMWIVNLNYWGCNQYITQRALGADLKTARGGILFAAFLKLLMPIIVVLPGIAAYVLYKQNVFDSINTASITENHDHAYPVLLNLLPAGFKGLSFAALTAAVVASLAGKANSIATIFTLDIFKKKIRPDATDKQLVNVGKITVVVAMVLGVLLCRFLGIDKKGGFQFIQEYTGFVSPGIFAMFILGFFWKKATSNAALFATIGGFIMSVGLKVLPLYTNLEWLKSTGFSVQVLQKDGITKLYEIPFLDRMGFVFIVCVVGMYIISMIENSKGLRPHGLEVDTKMFRTTNSFAVGALIITGILVALYTIFW</sequence>
<feature type="transmembrane region" description="Helical" evidence="7">
    <location>
        <begin position="124"/>
        <end position="150"/>
    </location>
</feature>
<evidence type="ECO:0000256" key="6">
    <source>
        <dbReference type="RuleBase" id="RU362091"/>
    </source>
</evidence>
<protein>
    <submittedName>
        <fullName evidence="8">Solute:Na+ symporter, SSS family</fullName>
    </submittedName>
</protein>